<comment type="caution">
    <text evidence="1">The sequence shown here is derived from an EMBL/GenBank/DDBJ whole genome shotgun (WGS) entry which is preliminary data.</text>
</comment>
<sequence length="95" mass="10886">RVVEPWMTTSCGTTRRGDRLQAKKSLGVSMVESCPFRNEHSTYIIIETRRPYGRSPGDCTTCLFLRNKVTWCNTKQGTISERGQLRQTAFVLEWG</sequence>
<accession>A0AAD2GUT7</accession>
<protein>
    <submittedName>
        <fullName evidence="1">Uncharacterized protein</fullName>
    </submittedName>
</protein>
<evidence type="ECO:0000313" key="1">
    <source>
        <dbReference type="EMBL" id="CAK5262579.1"/>
    </source>
</evidence>
<dbReference type="Proteomes" id="UP001295794">
    <property type="component" value="Unassembled WGS sequence"/>
</dbReference>
<reference evidence="1" key="1">
    <citation type="submission" date="2023-11" db="EMBL/GenBank/DDBJ databases">
        <authorList>
            <person name="De Vega J J."/>
            <person name="De Vega J J."/>
        </authorList>
    </citation>
    <scope>NUCLEOTIDE SEQUENCE</scope>
</reference>
<dbReference type="AlphaFoldDB" id="A0AAD2GUT7"/>
<proteinExistence type="predicted"/>
<name>A0AAD2GUT7_9AGAR</name>
<organism evidence="1 2">
    <name type="scientific">Mycena citricolor</name>
    <dbReference type="NCBI Taxonomy" id="2018698"/>
    <lineage>
        <taxon>Eukaryota</taxon>
        <taxon>Fungi</taxon>
        <taxon>Dikarya</taxon>
        <taxon>Basidiomycota</taxon>
        <taxon>Agaricomycotina</taxon>
        <taxon>Agaricomycetes</taxon>
        <taxon>Agaricomycetidae</taxon>
        <taxon>Agaricales</taxon>
        <taxon>Marasmiineae</taxon>
        <taxon>Mycenaceae</taxon>
        <taxon>Mycena</taxon>
    </lineage>
</organism>
<keyword evidence="2" id="KW-1185">Reference proteome</keyword>
<feature type="non-terminal residue" evidence="1">
    <location>
        <position position="1"/>
    </location>
</feature>
<dbReference type="EMBL" id="CAVNYO010000021">
    <property type="protein sequence ID" value="CAK5262579.1"/>
    <property type="molecule type" value="Genomic_DNA"/>
</dbReference>
<gene>
    <name evidence="1" type="ORF">MYCIT1_LOCUS1420</name>
</gene>
<evidence type="ECO:0000313" key="2">
    <source>
        <dbReference type="Proteomes" id="UP001295794"/>
    </source>
</evidence>